<evidence type="ECO:0000313" key="1">
    <source>
        <dbReference type="EMBL" id="RUS35550.1"/>
    </source>
</evidence>
<dbReference type="Proteomes" id="UP000274822">
    <property type="component" value="Unassembled WGS sequence"/>
</dbReference>
<name>A0A433R0J0_9FUNG</name>
<feature type="non-terminal residue" evidence="1">
    <location>
        <position position="719"/>
    </location>
</feature>
<accession>A0A433R0J0</accession>
<keyword evidence="2" id="KW-1185">Reference proteome</keyword>
<protein>
    <submittedName>
        <fullName evidence="1">Uncharacterized protein</fullName>
    </submittedName>
</protein>
<sequence length="719" mass="83051">MLIQIMSTSDTQHLNLGDQASSVVANQEPPRPLRRSRRIAQAREHAASLQWKATTDDMHCFERRKTNKGTCERDDRTAKKKTSQGVVSPMLALRDSPLGRLPIDVLLYFLEALDGHLRDIAHIPYHAFTGPSLAQMESTCRQLNLFISRYQRTLYRGLFHSFAYQYELEGIDMRVHAPLWLGKSKQLLQQRMTTNGGTGNWSEDKVCDWKIQFAETYVYYVGMRCSVCLCNLEVGMSYYAWEVDMCKYCAVRNLINKGSLRAFGLTEADVKQLAGVKPRRIKRIASGGLIDDVERRKRKAAEAAAAEQLRRKEVDTMLKKKGLRVTDLDSIWFPKALKHEFEEVGDAAGTWCLPKAHRSAVYITGKTDPALKRQRTRQRRQLTLATDTSTAIPTAISTTPASDRQPISLDKTKKNLKRTISTLADDAEEYIPKKKRYAAITRAIKKAGYDFERDVKTTFDGHLALWKVKDYLALDDSPSRTDAYIAKLEDTTSVSREVIRILDYERGFRDTMLKTFQSKEARELECIYSDLLRNETWLMHTHSAGHAFVRYLVVRTEDHFEDAGTKRRRERLETYLQGTIDWYFTDLRDSIEKIRVKHFKVCERTYWRDHGDQFYTCELHTDLTAMARVFDDHVRGYSRQDSTNGVYIVSPFFNWHYAEDLDHYSVGMRILRHQRIVTKTRALRRRIFDATDELRSATPQTQTLKSPKASVAFDSALYS</sequence>
<dbReference type="AlphaFoldDB" id="A0A433R0J0"/>
<comment type="caution">
    <text evidence="1">The sequence shown here is derived from an EMBL/GenBank/DDBJ whole genome shotgun (WGS) entry which is preliminary data.</text>
</comment>
<reference evidence="1 2" key="1">
    <citation type="journal article" date="2018" name="New Phytol.">
        <title>Phylogenomics of Endogonaceae and evolution of mycorrhizas within Mucoromycota.</title>
        <authorList>
            <person name="Chang Y."/>
            <person name="Desiro A."/>
            <person name="Na H."/>
            <person name="Sandor L."/>
            <person name="Lipzen A."/>
            <person name="Clum A."/>
            <person name="Barry K."/>
            <person name="Grigoriev I.V."/>
            <person name="Martin F.M."/>
            <person name="Stajich J.E."/>
            <person name="Smith M.E."/>
            <person name="Bonito G."/>
            <person name="Spatafora J.W."/>
        </authorList>
    </citation>
    <scope>NUCLEOTIDE SEQUENCE [LARGE SCALE GENOMIC DNA]</scope>
    <source>
        <strain evidence="1 2">AD002</strain>
    </source>
</reference>
<gene>
    <name evidence="1" type="ORF">BC938DRAFT_478867</name>
</gene>
<evidence type="ECO:0000313" key="2">
    <source>
        <dbReference type="Proteomes" id="UP000274822"/>
    </source>
</evidence>
<organism evidence="1 2">
    <name type="scientific">Jimgerdemannia flammicorona</name>
    <dbReference type="NCBI Taxonomy" id="994334"/>
    <lineage>
        <taxon>Eukaryota</taxon>
        <taxon>Fungi</taxon>
        <taxon>Fungi incertae sedis</taxon>
        <taxon>Mucoromycota</taxon>
        <taxon>Mucoromycotina</taxon>
        <taxon>Endogonomycetes</taxon>
        <taxon>Endogonales</taxon>
        <taxon>Endogonaceae</taxon>
        <taxon>Jimgerdemannia</taxon>
    </lineage>
</organism>
<proteinExistence type="predicted"/>
<dbReference type="EMBL" id="RBNJ01000035">
    <property type="protein sequence ID" value="RUS35550.1"/>
    <property type="molecule type" value="Genomic_DNA"/>
</dbReference>